<evidence type="ECO:0000256" key="1">
    <source>
        <dbReference type="ARBA" id="ARBA00004413"/>
    </source>
</evidence>
<evidence type="ECO:0000256" key="8">
    <source>
        <dbReference type="ARBA" id="ARBA00025044"/>
    </source>
</evidence>
<dbReference type="EMBL" id="FOKY01000001">
    <property type="protein sequence ID" value="SFB71294.1"/>
    <property type="molecule type" value="Genomic_DNA"/>
</dbReference>
<dbReference type="InterPro" id="IPR012826">
    <property type="entry name" value="FliN"/>
</dbReference>
<evidence type="ECO:0000256" key="6">
    <source>
        <dbReference type="ARBA" id="ARBA00022779"/>
    </source>
</evidence>
<keyword evidence="11" id="KW-1185">Reference proteome</keyword>
<comment type="subcellular location">
    <subcellularLocation>
        <location evidence="1">Cell membrane</location>
        <topology evidence="1">Peripheral membrane protein</topology>
        <orientation evidence="1">Cytoplasmic side</orientation>
    </subcellularLocation>
</comment>
<gene>
    <name evidence="10" type="ORF">SAMN02745150_00415</name>
</gene>
<dbReference type="InterPro" id="IPR028976">
    <property type="entry name" value="CheC-like_sf"/>
</dbReference>
<dbReference type="GO" id="GO:0071973">
    <property type="term" value="P:bacterial-type flagellum-dependent cell motility"/>
    <property type="evidence" value="ECO:0007669"/>
    <property type="project" value="InterPro"/>
</dbReference>
<reference evidence="11" key="1">
    <citation type="submission" date="2016-10" db="EMBL/GenBank/DDBJ databases">
        <authorList>
            <person name="Varghese N."/>
            <person name="Submissions S."/>
        </authorList>
    </citation>
    <scope>NUCLEOTIDE SEQUENCE [LARGE SCALE GENOMIC DNA]</scope>
    <source>
        <strain evidence="11">ATCC 43811</strain>
    </source>
</reference>
<feature type="domain" description="Flagellar motor switch protein FliN-like C-terminal" evidence="9">
    <location>
        <begin position="255"/>
        <end position="324"/>
    </location>
</feature>
<dbReference type="PRINTS" id="PR00956">
    <property type="entry name" value="FLGMOTORFLIN"/>
</dbReference>
<dbReference type="SUPFAM" id="SSF103039">
    <property type="entry name" value="CheC-like"/>
    <property type="match status" value="1"/>
</dbReference>
<dbReference type="STRING" id="34097.SAMN02745150_00415"/>
<dbReference type="PANTHER" id="PTHR43484">
    <property type="match status" value="1"/>
</dbReference>
<dbReference type="PANTHER" id="PTHR43484:SF1">
    <property type="entry name" value="FLAGELLAR MOTOR SWITCH PROTEIN FLIN"/>
    <property type="match status" value="1"/>
</dbReference>
<dbReference type="Gene3D" id="2.30.330.10">
    <property type="entry name" value="SpoA-like"/>
    <property type="match status" value="1"/>
</dbReference>
<evidence type="ECO:0000256" key="3">
    <source>
        <dbReference type="ARBA" id="ARBA00021897"/>
    </source>
</evidence>
<keyword evidence="10" id="KW-0969">Cilium</keyword>
<dbReference type="SUPFAM" id="SSF101801">
    <property type="entry name" value="Surface presentation of antigens (SPOA)"/>
    <property type="match status" value="1"/>
</dbReference>
<keyword evidence="10" id="KW-0282">Flagellum</keyword>
<dbReference type="OrthoDB" id="9773459at2"/>
<dbReference type="GO" id="GO:0009425">
    <property type="term" value="C:bacterial-type flagellum basal body"/>
    <property type="evidence" value="ECO:0007669"/>
    <property type="project" value="InterPro"/>
</dbReference>
<dbReference type="RefSeq" id="WP_092317952.1">
    <property type="nucleotide sequence ID" value="NZ_FOKY01000001.1"/>
</dbReference>
<name>A0A1I1D914_BREAD</name>
<dbReference type="InterPro" id="IPR001172">
    <property type="entry name" value="FliN_T3SS_HrcQb"/>
</dbReference>
<dbReference type="GO" id="GO:0005886">
    <property type="term" value="C:plasma membrane"/>
    <property type="evidence" value="ECO:0007669"/>
    <property type="project" value="UniProtKB-SubCell"/>
</dbReference>
<evidence type="ECO:0000256" key="7">
    <source>
        <dbReference type="ARBA" id="ARBA00023136"/>
    </source>
</evidence>
<keyword evidence="6" id="KW-0283">Flagellar rotation</keyword>
<keyword evidence="5" id="KW-0145">Chemotaxis</keyword>
<dbReference type="Gene3D" id="3.40.1550.10">
    <property type="entry name" value="CheC-like"/>
    <property type="match status" value="1"/>
</dbReference>
<keyword evidence="4" id="KW-1003">Cell membrane</keyword>
<keyword evidence="7" id="KW-0472">Membrane</keyword>
<evidence type="ECO:0000256" key="5">
    <source>
        <dbReference type="ARBA" id="ARBA00022500"/>
    </source>
</evidence>
<dbReference type="AlphaFoldDB" id="A0A1I1D914"/>
<protein>
    <recommendedName>
        <fullName evidence="3">Flagellar motor switch protein FliN</fullName>
    </recommendedName>
</protein>
<sequence length="342" mass="36831">MSDSQLSQDELDALLQGTPIESTANNSFSNAEELALSKLCTALGSARAAQLSELTGTTVTLEQATFTTGSSAKITEDLTDQIIGSKNSLNGIVTGDWTIFAPSGTVLQVTGAMMNQENTEVSEEIIDAFSEVLNNALGSDIRILTEQLKNEISTTPGKAQSYTNGESLITAIGILVRLSFVFNMNGRTIPFYIVTPIKTAKNITDLLLPKPNAAQNNQQNTNNSNQNGTVPLQVAQFQQFAPLNNIEPLDNLALLLDVPMRVTVELGRTRMTIKDILNLGAGSIIELEKLAGEPVDVLVNDKLIALGEVVIIDENFSVRVTKVVTPMERIFDRENLHGKGGV</sequence>
<evidence type="ECO:0000256" key="4">
    <source>
        <dbReference type="ARBA" id="ARBA00022475"/>
    </source>
</evidence>
<dbReference type="InterPro" id="IPR036429">
    <property type="entry name" value="SpoA-like_sf"/>
</dbReference>
<keyword evidence="10" id="KW-0966">Cell projection</keyword>
<comment type="function">
    <text evidence="8">FliM is one of three proteins (FliG, FliN, FliM) that forms the rotor-mounted switch complex (C ring), located at the base of the basal body. This complex interacts with the CheY and CheZ chemotaxis proteins, in addition to contacting components of the motor that determine the direction of flagellar rotation.</text>
</comment>
<comment type="similarity">
    <text evidence="2">Belongs to the FliN/MopA/SpaO family.</text>
</comment>
<dbReference type="InterPro" id="IPR001543">
    <property type="entry name" value="FliN-like_C"/>
</dbReference>
<evidence type="ECO:0000256" key="2">
    <source>
        <dbReference type="ARBA" id="ARBA00009226"/>
    </source>
</evidence>
<dbReference type="NCBIfam" id="TIGR02480">
    <property type="entry name" value="fliN"/>
    <property type="match status" value="1"/>
</dbReference>
<accession>A0A1I1D914</accession>
<dbReference type="Pfam" id="PF01052">
    <property type="entry name" value="FliMN_C"/>
    <property type="match status" value="1"/>
</dbReference>
<proteinExistence type="inferred from homology"/>
<dbReference type="InterPro" id="IPR051469">
    <property type="entry name" value="FliN/MopA/SpaO"/>
</dbReference>
<dbReference type="GO" id="GO:0003774">
    <property type="term" value="F:cytoskeletal motor activity"/>
    <property type="evidence" value="ECO:0007669"/>
    <property type="project" value="InterPro"/>
</dbReference>
<dbReference type="GO" id="GO:0006935">
    <property type="term" value="P:chemotaxis"/>
    <property type="evidence" value="ECO:0007669"/>
    <property type="project" value="UniProtKB-KW"/>
</dbReference>
<evidence type="ECO:0000259" key="9">
    <source>
        <dbReference type="Pfam" id="PF01052"/>
    </source>
</evidence>
<evidence type="ECO:0000313" key="10">
    <source>
        <dbReference type="EMBL" id="SFB71294.1"/>
    </source>
</evidence>
<organism evidence="10 11">
    <name type="scientific">Brevinema andersonii</name>
    <dbReference type="NCBI Taxonomy" id="34097"/>
    <lineage>
        <taxon>Bacteria</taxon>
        <taxon>Pseudomonadati</taxon>
        <taxon>Spirochaetota</taxon>
        <taxon>Spirochaetia</taxon>
        <taxon>Brevinematales</taxon>
        <taxon>Brevinemataceae</taxon>
        <taxon>Brevinema</taxon>
    </lineage>
</organism>
<evidence type="ECO:0000313" key="11">
    <source>
        <dbReference type="Proteomes" id="UP000240042"/>
    </source>
</evidence>
<dbReference type="Proteomes" id="UP000240042">
    <property type="component" value="Unassembled WGS sequence"/>
</dbReference>